<dbReference type="Proteomes" id="UP001497623">
    <property type="component" value="Unassembled WGS sequence"/>
</dbReference>
<dbReference type="SMART" id="SM00184">
    <property type="entry name" value="RING"/>
    <property type="match status" value="1"/>
</dbReference>
<dbReference type="InterPro" id="IPR027370">
    <property type="entry name" value="Znf-RING_euk"/>
</dbReference>
<accession>A0AAV2RD96</accession>
<dbReference type="PANTHER" id="PTHR22791">
    <property type="entry name" value="RING-TYPE DOMAIN-CONTAINING PROTEIN"/>
    <property type="match status" value="1"/>
</dbReference>
<dbReference type="EMBL" id="CAXKWB010020548">
    <property type="protein sequence ID" value="CAL4122660.1"/>
    <property type="molecule type" value="Genomic_DNA"/>
</dbReference>
<dbReference type="InterPro" id="IPR017907">
    <property type="entry name" value="Znf_RING_CS"/>
</dbReference>
<dbReference type="GO" id="GO:0061630">
    <property type="term" value="F:ubiquitin protein ligase activity"/>
    <property type="evidence" value="ECO:0007669"/>
    <property type="project" value="TreeGrafter"/>
</dbReference>
<dbReference type="SUPFAM" id="SSF57850">
    <property type="entry name" value="RING/U-box"/>
    <property type="match status" value="1"/>
</dbReference>
<sequence>MVCYKCELCQEDYDVSSRLPRVLLCGHTLCQICVSTTISSGSNTCDDKDMSCSAGSIKCPFCEGLTADSKLPINHFILDAIKPKNTGQTDDKALNIILDILDSNGVSEKSLNISNLSLGAEKPHKLPLKDKQMKENRKKSPNLHEETDAVKAMKTKSRHLGKLGHKMMEQNMDLCEVLRRHEKLLNDLEEEQRKLVTATEQGTQLMQQLKSTEEELSGLEETEQIIKSCRLAKRCCNAVDQWNFRVGDCLEKGTHKSCHEMRLKMDITLHAWEYSRVLSAKMKKLRSLSQLRSSIGSSVKHENGTIKSNSNGEPTLDHETSKAETGYELTPLLNIFMYTISALEGGVQRVFGACRNEEQVFSASLFLYNDLLHLHYLEENTKTKGLVFDYEHLLSLADPQDPTMFLELSWGEKKQGNVYIVAENRESNHLLQYVTGRYLMDKNIDNVIGNKVDEVFEEDTENGKKNDVIDKLVEKSVTSSDDFKEVCPTKSVDDNVIFELNEKKGGETSVEEESNNHYQQLLLICKKNKNIKFFIEIDKQSLKSQKQTS</sequence>
<evidence type="ECO:0000256" key="5">
    <source>
        <dbReference type="SAM" id="Coils"/>
    </source>
</evidence>
<dbReference type="AlphaFoldDB" id="A0AAV2RD96"/>
<proteinExistence type="predicted"/>
<dbReference type="Pfam" id="PF13445">
    <property type="entry name" value="zf-RING_UBOX"/>
    <property type="match status" value="1"/>
</dbReference>
<evidence type="ECO:0000259" key="7">
    <source>
        <dbReference type="PROSITE" id="PS50089"/>
    </source>
</evidence>
<evidence type="ECO:0000256" key="1">
    <source>
        <dbReference type="ARBA" id="ARBA00022723"/>
    </source>
</evidence>
<dbReference type="InterPro" id="IPR001841">
    <property type="entry name" value="Znf_RING"/>
</dbReference>
<feature type="non-terminal residue" evidence="8">
    <location>
        <position position="549"/>
    </location>
</feature>
<dbReference type="PANTHER" id="PTHR22791:SF6">
    <property type="entry name" value="RING-TYPE DOMAIN-CONTAINING PROTEIN"/>
    <property type="match status" value="1"/>
</dbReference>
<evidence type="ECO:0000256" key="3">
    <source>
        <dbReference type="ARBA" id="ARBA00022833"/>
    </source>
</evidence>
<feature type="region of interest" description="Disordered" evidence="6">
    <location>
        <begin position="299"/>
        <end position="319"/>
    </location>
</feature>
<keyword evidence="1" id="KW-0479">Metal-binding</keyword>
<dbReference type="PROSITE" id="PS00518">
    <property type="entry name" value="ZF_RING_1"/>
    <property type="match status" value="1"/>
</dbReference>
<evidence type="ECO:0000313" key="9">
    <source>
        <dbReference type="Proteomes" id="UP001497623"/>
    </source>
</evidence>
<reference evidence="8 9" key="1">
    <citation type="submission" date="2024-05" db="EMBL/GenBank/DDBJ databases">
        <authorList>
            <person name="Wallberg A."/>
        </authorList>
    </citation>
    <scope>NUCLEOTIDE SEQUENCE [LARGE SCALE GENOMIC DNA]</scope>
</reference>
<protein>
    <recommendedName>
        <fullName evidence="7">RING-type domain-containing protein</fullName>
    </recommendedName>
</protein>
<dbReference type="PROSITE" id="PS50089">
    <property type="entry name" value="ZF_RING_2"/>
    <property type="match status" value="1"/>
</dbReference>
<gene>
    <name evidence="8" type="ORF">MNOR_LOCUS23382</name>
</gene>
<keyword evidence="3" id="KW-0862">Zinc</keyword>
<keyword evidence="2 4" id="KW-0863">Zinc-finger</keyword>
<evidence type="ECO:0000313" key="8">
    <source>
        <dbReference type="EMBL" id="CAL4122660.1"/>
    </source>
</evidence>
<name>A0AAV2RD96_MEGNR</name>
<keyword evidence="9" id="KW-1185">Reference proteome</keyword>
<dbReference type="InterPro" id="IPR051435">
    <property type="entry name" value="RING_finger_E3_ubiq-ligases"/>
</dbReference>
<evidence type="ECO:0000256" key="2">
    <source>
        <dbReference type="ARBA" id="ARBA00022771"/>
    </source>
</evidence>
<comment type="caution">
    <text evidence="8">The sequence shown here is derived from an EMBL/GenBank/DDBJ whole genome shotgun (WGS) entry which is preliminary data.</text>
</comment>
<keyword evidence="5" id="KW-0175">Coiled coil</keyword>
<organism evidence="8 9">
    <name type="scientific">Meganyctiphanes norvegica</name>
    <name type="common">Northern krill</name>
    <name type="synonym">Thysanopoda norvegica</name>
    <dbReference type="NCBI Taxonomy" id="48144"/>
    <lineage>
        <taxon>Eukaryota</taxon>
        <taxon>Metazoa</taxon>
        <taxon>Ecdysozoa</taxon>
        <taxon>Arthropoda</taxon>
        <taxon>Crustacea</taxon>
        <taxon>Multicrustacea</taxon>
        <taxon>Malacostraca</taxon>
        <taxon>Eumalacostraca</taxon>
        <taxon>Eucarida</taxon>
        <taxon>Euphausiacea</taxon>
        <taxon>Euphausiidae</taxon>
        <taxon>Meganyctiphanes</taxon>
    </lineage>
</organism>
<feature type="domain" description="RING-type" evidence="7">
    <location>
        <begin position="6"/>
        <end position="63"/>
    </location>
</feature>
<dbReference type="GO" id="GO:0016567">
    <property type="term" value="P:protein ubiquitination"/>
    <property type="evidence" value="ECO:0007669"/>
    <property type="project" value="TreeGrafter"/>
</dbReference>
<dbReference type="InterPro" id="IPR013083">
    <property type="entry name" value="Znf_RING/FYVE/PHD"/>
</dbReference>
<dbReference type="Gene3D" id="3.30.40.10">
    <property type="entry name" value="Zinc/RING finger domain, C3HC4 (zinc finger)"/>
    <property type="match status" value="1"/>
</dbReference>
<feature type="coiled-coil region" evidence="5">
    <location>
        <begin position="171"/>
        <end position="222"/>
    </location>
</feature>
<evidence type="ECO:0000256" key="4">
    <source>
        <dbReference type="PROSITE-ProRule" id="PRU00175"/>
    </source>
</evidence>
<evidence type="ECO:0000256" key="6">
    <source>
        <dbReference type="SAM" id="MobiDB-lite"/>
    </source>
</evidence>
<dbReference type="GO" id="GO:0008270">
    <property type="term" value="F:zinc ion binding"/>
    <property type="evidence" value="ECO:0007669"/>
    <property type="project" value="UniProtKB-KW"/>
</dbReference>